<protein>
    <submittedName>
        <fullName evidence="1">13940_t:CDS:1</fullName>
    </submittedName>
</protein>
<comment type="caution">
    <text evidence="1">The sequence shown here is derived from an EMBL/GenBank/DDBJ whole genome shotgun (WGS) entry which is preliminary data.</text>
</comment>
<organism evidence="1 2">
    <name type="scientific">Cetraspora pellucida</name>
    <dbReference type="NCBI Taxonomy" id="1433469"/>
    <lineage>
        <taxon>Eukaryota</taxon>
        <taxon>Fungi</taxon>
        <taxon>Fungi incertae sedis</taxon>
        <taxon>Mucoromycota</taxon>
        <taxon>Glomeromycotina</taxon>
        <taxon>Glomeromycetes</taxon>
        <taxon>Diversisporales</taxon>
        <taxon>Gigasporaceae</taxon>
        <taxon>Cetraspora</taxon>
    </lineage>
</organism>
<dbReference type="EMBL" id="CAJVPW010009708">
    <property type="protein sequence ID" value="CAG8608086.1"/>
    <property type="molecule type" value="Genomic_DNA"/>
</dbReference>
<keyword evidence="2" id="KW-1185">Reference proteome</keyword>
<evidence type="ECO:0000313" key="2">
    <source>
        <dbReference type="Proteomes" id="UP000789366"/>
    </source>
</evidence>
<sequence>MSSNKQTTTTPKTNDSNTPKTNDNNATTTSNSATTSTTNDNNPSRPIMYPQHRPIQDLTKGHLIPIVNTIIGETDMVGDDSTYDPREDDDYNVDEGRPLDNFSEENSEWCEKNDFNEYENPGLRQERLNQN</sequence>
<reference evidence="1" key="1">
    <citation type="submission" date="2021-06" db="EMBL/GenBank/DDBJ databases">
        <authorList>
            <person name="Kallberg Y."/>
            <person name="Tangrot J."/>
            <person name="Rosling A."/>
        </authorList>
    </citation>
    <scope>NUCLEOTIDE SEQUENCE</scope>
    <source>
        <strain evidence="1">28 12/20/2015</strain>
    </source>
</reference>
<dbReference type="Proteomes" id="UP000789366">
    <property type="component" value="Unassembled WGS sequence"/>
</dbReference>
<gene>
    <name evidence="1" type="ORF">SPELUC_LOCUS7390</name>
</gene>
<accession>A0ACA9MSB8</accession>
<proteinExistence type="predicted"/>
<name>A0ACA9MSB8_9GLOM</name>
<evidence type="ECO:0000313" key="1">
    <source>
        <dbReference type="EMBL" id="CAG8608086.1"/>
    </source>
</evidence>